<feature type="non-terminal residue" evidence="1">
    <location>
        <position position="1"/>
    </location>
</feature>
<sequence>VVVGEFLVIEAEKVQDRGMKIVRSDDILAGPEAKLIGGAVARTAFHS</sequence>
<gene>
    <name evidence="1" type="ORF">METZ01_LOCUS279257</name>
</gene>
<protein>
    <submittedName>
        <fullName evidence="1">Uncharacterized protein</fullName>
    </submittedName>
</protein>
<dbReference type="EMBL" id="UINC01082019">
    <property type="protein sequence ID" value="SVC26403.1"/>
    <property type="molecule type" value="Genomic_DNA"/>
</dbReference>
<evidence type="ECO:0000313" key="1">
    <source>
        <dbReference type="EMBL" id="SVC26403.1"/>
    </source>
</evidence>
<name>A0A382KSD2_9ZZZZ</name>
<dbReference type="AlphaFoldDB" id="A0A382KSD2"/>
<reference evidence="1" key="1">
    <citation type="submission" date="2018-05" db="EMBL/GenBank/DDBJ databases">
        <authorList>
            <person name="Lanie J.A."/>
            <person name="Ng W.-L."/>
            <person name="Kazmierczak K.M."/>
            <person name="Andrzejewski T.M."/>
            <person name="Davidsen T.M."/>
            <person name="Wayne K.J."/>
            <person name="Tettelin H."/>
            <person name="Glass J.I."/>
            <person name="Rusch D."/>
            <person name="Podicherti R."/>
            <person name="Tsui H.-C.T."/>
            <person name="Winkler M.E."/>
        </authorList>
    </citation>
    <scope>NUCLEOTIDE SEQUENCE</scope>
</reference>
<accession>A0A382KSD2</accession>
<proteinExistence type="predicted"/>
<feature type="non-terminal residue" evidence="1">
    <location>
        <position position="47"/>
    </location>
</feature>
<organism evidence="1">
    <name type="scientific">marine metagenome</name>
    <dbReference type="NCBI Taxonomy" id="408172"/>
    <lineage>
        <taxon>unclassified sequences</taxon>
        <taxon>metagenomes</taxon>
        <taxon>ecological metagenomes</taxon>
    </lineage>
</organism>